<feature type="binding site" evidence="12">
    <location>
        <position position="281"/>
    </location>
    <ligand>
        <name>K(+)</name>
        <dbReference type="ChEBI" id="CHEBI:29103"/>
    </ligand>
</feature>
<dbReference type="Proteomes" id="UP000190625">
    <property type="component" value="Unassembled WGS sequence"/>
</dbReference>
<dbReference type="InterPro" id="IPR029056">
    <property type="entry name" value="Ribokinase-like"/>
</dbReference>
<dbReference type="GO" id="GO:0005829">
    <property type="term" value="C:cytosol"/>
    <property type="evidence" value="ECO:0007669"/>
    <property type="project" value="TreeGrafter"/>
</dbReference>
<dbReference type="PRINTS" id="PR00990">
    <property type="entry name" value="RIBOKINASE"/>
</dbReference>
<dbReference type="HAMAP" id="MF_01987">
    <property type="entry name" value="Ribokinase"/>
    <property type="match status" value="1"/>
</dbReference>
<dbReference type="SUPFAM" id="SSF53613">
    <property type="entry name" value="Ribokinase-like"/>
    <property type="match status" value="1"/>
</dbReference>
<evidence type="ECO:0000313" key="14">
    <source>
        <dbReference type="EMBL" id="SJZ32788.1"/>
    </source>
</evidence>
<dbReference type="OrthoDB" id="9775849at2"/>
<sequence length="307" mass="33220">MSNGDILVIGSMNMDLVVQTGRYPDKGETIIGKDFDQIPGGKGANQALAVGKLGGSVSFIGACGNDNFGDELLSSLKTGGVNVDNVFRVEENTGIAAITVEEDGDNRIIVVSGANSKLSSSMIDKLEDEIKEVEAILLQMEIPLKTIVHTIELAHQYQTTVILDPAPAQELPEDIYEQIDYLLPNEGELELLLQDYNLTTTQEQVDQLLDWGVGTILLTRGKNGIILYTKGRQEHYKAIEVEAVDTTAAGDSFAGAFAYGLQQGWSEEKAIKFGNQVAALVVTKLGAQSSLPTIEDVEEFKQERGLE</sequence>
<protein>
    <recommendedName>
        <fullName evidence="3 12">Ribokinase</fullName>
        <shortName evidence="12">RK</shortName>
        <ecNumber evidence="2 12">2.7.1.15</ecNumber>
    </recommendedName>
</protein>
<feature type="binding site" evidence="12">
    <location>
        <position position="286"/>
    </location>
    <ligand>
        <name>K(+)</name>
        <dbReference type="ChEBI" id="CHEBI:29103"/>
    </ligand>
</feature>
<keyword evidence="8 12" id="KW-0067">ATP-binding</keyword>
<dbReference type="RefSeq" id="WP_078808879.1">
    <property type="nucleotide sequence ID" value="NZ_FUWM01000004.1"/>
</dbReference>
<evidence type="ECO:0000313" key="15">
    <source>
        <dbReference type="Proteomes" id="UP000190625"/>
    </source>
</evidence>
<organism evidence="14 15">
    <name type="scientific">Selenihalanaerobacter shriftii</name>
    <dbReference type="NCBI Taxonomy" id="142842"/>
    <lineage>
        <taxon>Bacteria</taxon>
        <taxon>Bacillati</taxon>
        <taxon>Bacillota</taxon>
        <taxon>Clostridia</taxon>
        <taxon>Halanaerobiales</taxon>
        <taxon>Halobacteroidaceae</taxon>
        <taxon>Selenihalanaerobacter</taxon>
    </lineage>
</organism>
<comment type="pathway">
    <text evidence="12">Carbohydrate metabolism; D-ribose degradation; D-ribose 5-phosphate from beta-D-ribopyranose: step 2/2.</text>
</comment>
<comment type="similarity">
    <text evidence="12">Belongs to the carbohydrate kinase PfkB family. Ribokinase subfamily.</text>
</comment>
<dbReference type="GO" id="GO:0005524">
    <property type="term" value="F:ATP binding"/>
    <property type="evidence" value="ECO:0007669"/>
    <property type="project" value="UniProtKB-UniRule"/>
</dbReference>
<feature type="binding site" evidence="12">
    <location>
        <position position="251"/>
    </location>
    <ligand>
        <name>substrate</name>
    </ligand>
</feature>
<name>A0A1T4JRK5_9FIRM</name>
<evidence type="ECO:0000259" key="13">
    <source>
        <dbReference type="Pfam" id="PF00294"/>
    </source>
</evidence>
<feature type="binding site" evidence="12">
    <location>
        <position position="284"/>
    </location>
    <ligand>
        <name>K(+)</name>
        <dbReference type="ChEBI" id="CHEBI:29103"/>
    </ligand>
</feature>
<comment type="catalytic activity">
    <reaction evidence="12">
        <text>D-ribose + ATP = D-ribose 5-phosphate + ADP + H(+)</text>
        <dbReference type="Rhea" id="RHEA:13697"/>
        <dbReference type="ChEBI" id="CHEBI:15378"/>
        <dbReference type="ChEBI" id="CHEBI:30616"/>
        <dbReference type="ChEBI" id="CHEBI:47013"/>
        <dbReference type="ChEBI" id="CHEBI:78346"/>
        <dbReference type="ChEBI" id="CHEBI:456216"/>
        <dbReference type="EC" id="2.7.1.15"/>
    </reaction>
</comment>
<keyword evidence="6 12" id="KW-0547">Nucleotide-binding</keyword>
<keyword evidence="15" id="KW-1185">Reference proteome</keyword>
<dbReference type="NCBIfam" id="TIGR02152">
    <property type="entry name" value="D_ribokin_bact"/>
    <property type="match status" value="1"/>
</dbReference>
<comment type="subcellular location">
    <subcellularLocation>
        <location evidence="12">Cytoplasm</location>
    </subcellularLocation>
</comment>
<evidence type="ECO:0000256" key="8">
    <source>
        <dbReference type="ARBA" id="ARBA00022840"/>
    </source>
</evidence>
<accession>A0A1T4JRK5</accession>
<keyword evidence="10 12" id="KW-0630">Potassium</keyword>
<dbReference type="GO" id="GO:0004747">
    <property type="term" value="F:ribokinase activity"/>
    <property type="evidence" value="ECO:0007669"/>
    <property type="project" value="UniProtKB-UniRule"/>
</dbReference>
<dbReference type="EMBL" id="FUWM01000004">
    <property type="protein sequence ID" value="SJZ32788.1"/>
    <property type="molecule type" value="Genomic_DNA"/>
</dbReference>
<dbReference type="PANTHER" id="PTHR10584:SF166">
    <property type="entry name" value="RIBOKINASE"/>
    <property type="match status" value="1"/>
</dbReference>
<comment type="function">
    <text evidence="12">Catalyzes the phosphorylation of ribose at O-5 in a reaction requiring ATP and magnesium. The resulting D-ribose-5-phosphate can then be used either for sythesis of nucleotides, histidine, and tryptophan, or as a component of the pentose phosphate pathway.</text>
</comment>
<dbReference type="InterPro" id="IPR011877">
    <property type="entry name" value="Ribokinase"/>
</dbReference>
<dbReference type="AlphaFoldDB" id="A0A1T4JRK5"/>
<feature type="binding site" evidence="12">
    <location>
        <position position="290"/>
    </location>
    <ligand>
        <name>K(+)</name>
        <dbReference type="ChEBI" id="CHEBI:29103"/>
    </ligand>
</feature>
<evidence type="ECO:0000256" key="5">
    <source>
        <dbReference type="ARBA" id="ARBA00022723"/>
    </source>
</evidence>
<evidence type="ECO:0000256" key="7">
    <source>
        <dbReference type="ARBA" id="ARBA00022777"/>
    </source>
</evidence>
<keyword evidence="9 12" id="KW-0460">Magnesium</keyword>
<feature type="binding site" evidence="12">
    <location>
        <position position="247"/>
    </location>
    <ligand>
        <name>K(+)</name>
        <dbReference type="ChEBI" id="CHEBI:29103"/>
    </ligand>
</feature>
<dbReference type="CDD" id="cd01174">
    <property type="entry name" value="ribokinase"/>
    <property type="match status" value="1"/>
</dbReference>
<evidence type="ECO:0000256" key="2">
    <source>
        <dbReference type="ARBA" id="ARBA00012035"/>
    </source>
</evidence>
<keyword evidence="11 12" id="KW-0119">Carbohydrate metabolism</keyword>
<evidence type="ECO:0000256" key="9">
    <source>
        <dbReference type="ARBA" id="ARBA00022842"/>
    </source>
</evidence>
<keyword evidence="4 12" id="KW-0808">Transferase</keyword>
<evidence type="ECO:0000256" key="6">
    <source>
        <dbReference type="ARBA" id="ARBA00022741"/>
    </source>
</evidence>
<feature type="binding site" evidence="12">
    <location>
        <begin position="13"/>
        <end position="15"/>
    </location>
    <ligand>
        <name>substrate</name>
    </ligand>
</feature>
<dbReference type="Pfam" id="PF00294">
    <property type="entry name" value="PfkB"/>
    <property type="match status" value="1"/>
</dbReference>
<dbReference type="PROSITE" id="PS00583">
    <property type="entry name" value="PFKB_KINASES_1"/>
    <property type="match status" value="1"/>
</dbReference>
<keyword evidence="12" id="KW-0963">Cytoplasm</keyword>
<feature type="binding site" evidence="12">
    <location>
        <begin position="250"/>
        <end position="251"/>
    </location>
    <ligand>
        <name>ATP</name>
        <dbReference type="ChEBI" id="CHEBI:30616"/>
    </ligand>
</feature>
<dbReference type="InterPro" id="IPR002173">
    <property type="entry name" value="Carboh/pur_kinase_PfkB_CS"/>
</dbReference>
<proteinExistence type="inferred from homology"/>
<evidence type="ECO:0000256" key="3">
    <source>
        <dbReference type="ARBA" id="ARBA00016943"/>
    </source>
</evidence>
<evidence type="ECO:0000256" key="11">
    <source>
        <dbReference type="ARBA" id="ARBA00023277"/>
    </source>
</evidence>
<feature type="binding site" evidence="12">
    <location>
        <position position="185"/>
    </location>
    <ligand>
        <name>ATP</name>
        <dbReference type="ChEBI" id="CHEBI:30616"/>
    </ligand>
</feature>
<dbReference type="PROSITE" id="PS00584">
    <property type="entry name" value="PFKB_KINASES_2"/>
    <property type="match status" value="1"/>
</dbReference>
<comment type="caution">
    <text evidence="12">Lacks conserved residue(s) required for the propagation of feature annotation.</text>
</comment>
<dbReference type="GO" id="GO:0046872">
    <property type="term" value="F:metal ion binding"/>
    <property type="evidence" value="ECO:0007669"/>
    <property type="project" value="UniProtKB-KW"/>
</dbReference>
<feature type="binding site" evidence="12">
    <location>
        <position position="275"/>
    </location>
    <ligand>
        <name>ATP</name>
        <dbReference type="ChEBI" id="CHEBI:30616"/>
    </ligand>
</feature>
<gene>
    <name evidence="12" type="primary">rbsK</name>
    <name evidence="14" type="ORF">SAMN02745118_00353</name>
</gene>
<comment type="subunit">
    <text evidence="12">Homodimer.</text>
</comment>
<comment type="activity regulation">
    <text evidence="12">Activated by a monovalent cation that binds near, but not in, the active site. The most likely occupant of the site in vivo is potassium. Ion binding induces a conformational change that may alter substrate affinity.</text>
</comment>
<keyword evidence="7 12" id="KW-0418">Kinase</keyword>
<comment type="cofactor">
    <cofactor evidence="12">
        <name>Mg(2+)</name>
        <dbReference type="ChEBI" id="CHEBI:18420"/>
    </cofactor>
    <text evidence="12">Requires a divalent cation, most likely magnesium in vivo, as an electrophilic catalyst to aid phosphoryl group transfer. It is the chelate of the metal and the nucleotide that is the actual substrate.</text>
</comment>
<evidence type="ECO:0000256" key="4">
    <source>
        <dbReference type="ARBA" id="ARBA00022679"/>
    </source>
</evidence>
<feature type="domain" description="Carbohydrate kinase PfkB" evidence="13">
    <location>
        <begin position="5"/>
        <end position="293"/>
    </location>
</feature>
<dbReference type="EC" id="2.7.1.15" evidence="2 12"/>
<keyword evidence="5 12" id="KW-0479">Metal-binding</keyword>
<dbReference type="InterPro" id="IPR002139">
    <property type="entry name" value="Ribo/fructo_kinase"/>
</dbReference>
<evidence type="ECO:0000256" key="1">
    <source>
        <dbReference type="ARBA" id="ARBA00005380"/>
    </source>
</evidence>
<comment type="similarity">
    <text evidence="1">Belongs to the carbohydrate kinase pfkB family.</text>
</comment>
<feature type="binding site" evidence="12">
    <location>
        <begin position="41"/>
        <end position="45"/>
    </location>
    <ligand>
        <name>substrate</name>
    </ligand>
</feature>
<dbReference type="InterPro" id="IPR011611">
    <property type="entry name" value="PfkB_dom"/>
</dbReference>
<dbReference type="GO" id="GO:0019303">
    <property type="term" value="P:D-ribose catabolic process"/>
    <property type="evidence" value="ECO:0007669"/>
    <property type="project" value="UniProtKB-UniRule"/>
</dbReference>
<feature type="active site" description="Proton acceptor" evidence="12">
    <location>
        <position position="251"/>
    </location>
</feature>
<evidence type="ECO:0000256" key="10">
    <source>
        <dbReference type="ARBA" id="ARBA00022958"/>
    </source>
</evidence>
<feature type="binding site" evidence="12">
    <location>
        <position position="245"/>
    </location>
    <ligand>
        <name>K(+)</name>
        <dbReference type="ChEBI" id="CHEBI:29103"/>
    </ligand>
</feature>
<reference evidence="15" key="1">
    <citation type="submission" date="2017-02" db="EMBL/GenBank/DDBJ databases">
        <authorList>
            <person name="Varghese N."/>
            <person name="Submissions S."/>
        </authorList>
    </citation>
    <scope>NUCLEOTIDE SEQUENCE [LARGE SCALE GENOMIC DNA]</scope>
    <source>
        <strain evidence="15">ATCC BAA-73</strain>
    </source>
</reference>
<dbReference type="UniPathway" id="UPA00916">
    <property type="reaction ID" value="UER00889"/>
</dbReference>
<dbReference type="Gene3D" id="3.40.1190.20">
    <property type="match status" value="1"/>
</dbReference>
<feature type="binding site" evidence="12">
    <location>
        <begin position="219"/>
        <end position="224"/>
    </location>
    <ligand>
        <name>ATP</name>
        <dbReference type="ChEBI" id="CHEBI:30616"/>
    </ligand>
</feature>
<dbReference type="STRING" id="142842.SAMN02745118_00353"/>
<evidence type="ECO:0000256" key="12">
    <source>
        <dbReference type="HAMAP-Rule" id="MF_01987"/>
    </source>
</evidence>
<feature type="binding site" evidence="12">
    <location>
        <position position="141"/>
    </location>
    <ligand>
        <name>substrate</name>
    </ligand>
</feature>
<dbReference type="PANTHER" id="PTHR10584">
    <property type="entry name" value="SUGAR KINASE"/>
    <property type="match status" value="1"/>
</dbReference>